<keyword evidence="3" id="KW-0597">Phosphoprotein</keyword>
<feature type="compositionally biased region" description="Gly residues" evidence="5">
    <location>
        <begin position="44"/>
        <end position="62"/>
    </location>
</feature>
<dbReference type="AlphaFoldDB" id="A0A8C5ELW7"/>
<feature type="compositionally biased region" description="Pro residues" evidence="5">
    <location>
        <begin position="449"/>
        <end position="469"/>
    </location>
</feature>
<evidence type="ECO:0000256" key="3">
    <source>
        <dbReference type="ARBA" id="ARBA00022553"/>
    </source>
</evidence>
<dbReference type="Pfam" id="PF13916">
    <property type="entry name" value="Phostensin_N"/>
    <property type="match status" value="2"/>
</dbReference>
<feature type="region of interest" description="Disordered" evidence="5">
    <location>
        <begin position="712"/>
        <end position="755"/>
    </location>
</feature>
<feature type="compositionally biased region" description="Polar residues" evidence="5">
    <location>
        <begin position="294"/>
        <end position="313"/>
    </location>
</feature>
<accession>A0A8C5ELW7</accession>
<dbReference type="RefSeq" id="XP_028318568.1">
    <property type="nucleotide sequence ID" value="XM_028462767.1"/>
</dbReference>
<dbReference type="GO" id="GO:0019902">
    <property type="term" value="F:phosphatase binding"/>
    <property type="evidence" value="ECO:0007669"/>
    <property type="project" value="InterPro"/>
</dbReference>
<feature type="region of interest" description="Disordered" evidence="5">
    <location>
        <begin position="252"/>
        <end position="393"/>
    </location>
</feature>
<dbReference type="InterPro" id="IPR026671">
    <property type="entry name" value="PPP1R18/Tprn"/>
</dbReference>
<feature type="domain" description="Phostensin/Taperin PP1-binding" evidence="6">
    <location>
        <begin position="517"/>
        <end position="647"/>
    </location>
</feature>
<dbReference type="GeneID" id="114473254"/>
<organism evidence="8 9">
    <name type="scientific">Gouania willdenowi</name>
    <name type="common">Blunt-snouted clingfish</name>
    <name type="synonym">Lepadogaster willdenowi</name>
    <dbReference type="NCBI Taxonomy" id="441366"/>
    <lineage>
        <taxon>Eukaryota</taxon>
        <taxon>Metazoa</taxon>
        <taxon>Chordata</taxon>
        <taxon>Craniata</taxon>
        <taxon>Vertebrata</taxon>
        <taxon>Euteleostomi</taxon>
        <taxon>Actinopterygii</taxon>
        <taxon>Neopterygii</taxon>
        <taxon>Teleostei</taxon>
        <taxon>Neoteleostei</taxon>
        <taxon>Acanthomorphata</taxon>
        <taxon>Ovalentaria</taxon>
        <taxon>Blenniimorphae</taxon>
        <taxon>Blenniiformes</taxon>
        <taxon>Gobiesocoidei</taxon>
        <taxon>Gobiesocidae</taxon>
        <taxon>Gobiesocinae</taxon>
        <taxon>Gouania</taxon>
    </lineage>
</organism>
<dbReference type="CTD" id="286262"/>
<feature type="compositionally biased region" description="Polar residues" evidence="5">
    <location>
        <begin position="363"/>
        <end position="374"/>
    </location>
</feature>
<feature type="domain" description="Phostensin/Taperin N-terminal" evidence="7">
    <location>
        <begin position="16"/>
        <end position="34"/>
    </location>
</feature>
<dbReference type="Proteomes" id="UP000694680">
    <property type="component" value="Chromosome 12"/>
</dbReference>
<proteinExistence type="predicted"/>
<evidence type="ECO:0000259" key="6">
    <source>
        <dbReference type="Pfam" id="PF13914"/>
    </source>
</evidence>
<feature type="region of interest" description="Disordered" evidence="5">
    <location>
        <begin position="421"/>
        <end position="589"/>
    </location>
</feature>
<feature type="compositionally biased region" description="Low complexity" evidence="5">
    <location>
        <begin position="678"/>
        <end position="689"/>
    </location>
</feature>
<keyword evidence="2" id="KW-0963">Cytoplasm</keyword>
<evidence type="ECO:0000313" key="8">
    <source>
        <dbReference type="Ensembl" id="ENSGWIP00000023487.1"/>
    </source>
</evidence>
<dbReference type="InterPro" id="IPR025903">
    <property type="entry name" value="Phostensin/Taperin_N_dom"/>
</dbReference>
<evidence type="ECO:0000256" key="2">
    <source>
        <dbReference type="ARBA" id="ARBA00022490"/>
    </source>
</evidence>
<reference evidence="8" key="3">
    <citation type="submission" date="2025-09" db="UniProtKB">
        <authorList>
            <consortium name="Ensembl"/>
        </authorList>
    </citation>
    <scope>IDENTIFICATION</scope>
</reference>
<evidence type="ECO:0000256" key="5">
    <source>
        <dbReference type="SAM" id="MobiDB-lite"/>
    </source>
</evidence>
<comment type="subcellular location">
    <subcellularLocation>
        <location evidence="1">Cytoplasm</location>
    </subcellularLocation>
</comment>
<dbReference type="PANTHER" id="PTHR21685:SF1">
    <property type="entry name" value="TAPERIN"/>
    <property type="match status" value="1"/>
</dbReference>
<dbReference type="PANTHER" id="PTHR21685">
    <property type="entry name" value="TON-B BOX DOMAIN"/>
    <property type="match status" value="1"/>
</dbReference>
<feature type="region of interest" description="Disordered" evidence="5">
    <location>
        <begin position="1"/>
        <end position="97"/>
    </location>
</feature>
<protein>
    <recommendedName>
        <fullName evidence="10">Taperin</fullName>
    </recommendedName>
</protein>
<feature type="compositionally biased region" description="Polar residues" evidence="5">
    <location>
        <begin position="66"/>
        <end position="79"/>
    </location>
</feature>
<evidence type="ECO:0000256" key="4">
    <source>
        <dbReference type="ARBA" id="ARBA00023203"/>
    </source>
</evidence>
<dbReference type="OrthoDB" id="9945184at2759"/>
<evidence type="ECO:0000256" key="1">
    <source>
        <dbReference type="ARBA" id="ARBA00004496"/>
    </source>
</evidence>
<dbReference type="GO" id="GO:0005737">
    <property type="term" value="C:cytoplasm"/>
    <property type="evidence" value="ECO:0007669"/>
    <property type="project" value="UniProtKB-SubCell"/>
</dbReference>
<dbReference type="Ensembl" id="ENSGWIT00000025728.1">
    <property type="protein sequence ID" value="ENSGWIP00000023487.1"/>
    <property type="gene ID" value="ENSGWIG00000012535.1"/>
</dbReference>
<dbReference type="GO" id="GO:0003779">
    <property type="term" value="F:actin binding"/>
    <property type="evidence" value="ECO:0007669"/>
    <property type="project" value="UniProtKB-KW"/>
</dbReference>
<feature type="region of interest" description="Disordered" evidence="5">
    <location>
        <begin position="218"/>
        <end position="238"/>
    </location>
</feature>
<feature type="compositionally biased region" description="Pro residues" evidence="5">
    <location>
        <begin position="491"/>
        <end position="517"/>
    </location>
</feature>
<keyword evidence="9" id="KW-1185">Reference proteome</keyword>
<name>A0A8C5ELW7_GOUWI</name>
<reference evidence="8" key="1">
    <citation type="submission" date="2020-06" db="EMBL/GenBank/DDBJ databases">
        <authorList>
            <consortium name="Wellcome Sanger Institute Data Sharing"/>
        </authorList>
    </citation>
    <scope>NUCLEOTIDE SEQUENCE [LARGE SCALE GENOMIC DNA]</scope>
</reference>
<feature type="domain" description="Phostensin/Taperin N-terminal" evidence="7">
    <location>
        <begin position="94"/>
        <end position="147"/>
    </location>
</feature>
<dbReference type="InterPro" id="IPR025907">
    <property type="entry name" value="Phostensin/Taperin_PP1-bd_dom"/>
</dbReference>
<feature type="region of interest" description="Disordered" evidence="5">
    <location>
        <begin position="646"/>
        <end position="698"/>
    </location>
</feature>
<reference evidence="8" key="2">
    <citation type="submission" date="2025-08" db="UniProtKB">
        <authorList>
            <consortium name="Ensembl"/>
        </authorList>
    </citation>
    <scope>IDENTIFICATION</scope>
</reference>
<evidence type="ECO:0000259" key="7">
    <source>
        <dbReference type="Pfam" id="PF13916"/>
    </source>
</evidence>
<keyword evidence="4" id="KW-0009">Actin-binding</keyword>
<evidence type="ECO:0008006" key="10">
    <source>
        <dbReference type="Google" id="ProtNLM"/>
    </source>
</evidence>
<gene>
    <name evidence="8" type="primary">tprn</name>
</gene>
<feature type="compositionally biased region" description="Low complexity" evidence="5">
    <location>
        <begin position="740"/>
        <end position="749"/>
    </location>
</feature>
<dbReference type="Pfam" id="PF13914">
    <property type="entry name" value="Phostensin"/>
    <property type="match status" value="1"/>
</dbReference>
<sequence length="755" mass="81891">MSAGGEVRVLGQESPRMPAWKREILERRKAKGGGSGAPERLNGEGTGTGAGAVNGSGGGASGLSGRNYSISPAGQQYGNKEQRPAVAERTTPGESLALQESLVLQESLGPLEENPFIKLEKERRRRQDRENGSRPGQHILELYGSVPGIRTIRADNIIIIESDPDYLQEGGRVKSPQLNGVSGYSSLNDLLDRRGSAVTEIRAKEVVIYDTTLSKSEENLSTLGRPGPEDPRDALEGQGRVSRILQKFDSKYGKLQKKSHSTENLLDLDSTSSRPRLWSKPQADLVPKARPGSSLGSPGSWQPTSPVFHSPWSSKPKPQPAESELGSPQFVSSFRQRFETPRDEPDRVSAEVPPKPKVPCSPETPTSPITSKMVRSSPDFEIRPSSKPDLTLIPDGDTQALALANLRLQSKNSFIVIPKRRLAASPSSPLPPGPIKSSSAHRGAEVPTPGVPIPQTLPTPPIPSTPTTPPISKDQEAQVEKSVKPEEPPTVSTPPSTPAVPPTSPDPPPSSSPPPADQLPVTNIDEVEVEPPQRVPVPSPVVHRRKGNTFTVVPKRRVDPEGSPEPPQDALSEAPPGSTPPQAPYSQLGTLLKKRYPAAEDIQVVGGYLSLDKSCLAKTGSGGKKLNISFNESSLHSTYEYPCESSVWDSEDEEEDKVRKLDDQQPSIVGRIHIPRPSLSTSSNNHSSNGTDLSNYVPKHTVDFNTWQELKRDENVYKKEEEEEEQRPTMTEEVMLTPADSSSHSDYSSEPALYF</sequence>
<evidence type="ECO:0000313" key="9">
    <source>
        <dbReference type="Proteomes" id="UP000694680"/>
    </source>
</evidence>
<feature type="compositionally biased region" description="Basic and acidic residues" evidence="5">
    <location>
        <begin position="336"/>
        <end position="349"/>
    </location>
</feature>
<feature type="compositionally biased region" description="Basic and acidic residues" evidence="5">
    <location>
        <begin position="473"/>
        <end position="487"/>
    </location>
</feature>